<evidence type="ECO:0000313" key="9">
    <source>
        <dbReference type="Proteomes" id="UP001256827"/>
    </source>
</evidence>
<evidence type="ECO:0000256" key="5">
    <source>
        <dbReference type="SAM" id="Phobius"/>
    </source>
</evidence>
<evidence type="ECO:0000256" key="6">
    <source>
        <dbReference type="SAM" id="SignalP"/>
    </source>
</evidence>
<keyword evidence="4" id="KW-0186">Copper</keyword>
<dbReference type="RefSeq" id="WP_310765044.1">
    <property type="nucleotide sequence ID" value="NZ_CP134050.1"/>
</dbReference>
<evidence type="ECO:0000259" key="7">
    <source>
        <dbReference type="Pfam" id="PF04234"/>
    </source>
</evidence>
<keyword evidence="5" id="KW-1133">Transmembrane helix</keyword>
<feature type="chain" id="PRO_5045544850" evidence="6">
    <location>
        <begin position="28"/>
        <end position="423"/>
    </location>
</feature>
<keyword evidence="5" id="KW-0472">Membrane</keyword>
<feature type="domain" description="CopC" evidence="7">
    <location>
        <begin position="26"/>
        <end position="121"/>
    </location>
</feature>
<dbReference type="InterPro" id="IPR032694">
    <property type="entry name" value="CopC/D"/>
</dbReference>
<sequence length="423" mass="46883">MKRYLAMLWLCLFLVLGAAGQSVQAHAGLMGSSPKDGEVLPASPGQISMRFTETLEPDLVSVRLFNNEGDEIQLERPTLQPGDASQVNARLPDLREGTYVAIVSVVSEDGHPVEERVTFSIGHKSATVVDPTQKQPDNTYLIVYRYLTQGIFLLGGGLYLLAWRAQRHGLPAFSELLGIMRPIGWGLALVGLVFLWFLYDESLAAVSLTDMLWEGSWQVLAQSPFAVMLLVSLVLLILLAIPNMIEGWYVAIWLTLLGTQAFGGHAWGITPVWLAIGLRILHVLTVSIWMGALAYLLLVYRRTEWKNEQFKAFFLRTVAIAASLAVLTGVAMLLVQTDAVSVLSSALTWSYLLYAKIAAVCGMLIVAWRQTRRWRKQNTLQPALLRWELLLGVVAILAGLWMSQTSYPTEIQQSIQSVGGFLR</sequence>
<dbReference type="Pfam" id="PF04234">
    <property type="entry name" value="CopC"/>
    <property type="match status" value="1"/>
</dbReference>
<dbReference type="SUPFAM" id="SSF81296">
    <property type="entry name" value="E set domains"/>
    <property type="match status" value="1"/>
</dbReference>
<keyword evidence="5" id="KW-0812">Transmembrane</keyword>
<feature type="transmembrane region" description="Helical" evidence="5">
    <location>
        <begin position="389"/>
        <end position="407"/>
    </location>
</feature>
<dbReference type="InterPro" id="IPR007348">
    <property type="entry name" value="CopC_dom"/>
</dbReference>
<dbReference type="PANTHER" id="PTHR34820:SF4">
    <property type="entry name" value="INNER MEMBRANE PROTEIN YEBZ"/>
    <property type="match status" value="1"/>
</dbReference>
<gene>
    <name evidence="8" type="ORF">RGB73_22930</name>
</gene>
<keyword evidence="9" id="KW-1185">Reference proteome</keyword>
<evidence type="ECO:0000313" key="8">
    <source>
        <dbReference type="EMBL" id="WNC13522.1"/>
    </source>
</evidence>
<evidence type="ECO:0000256" key="3">
    <source>
        <dbReference type="ARBA" id="ARBA00022729"/>
    </source>
</evidence>
<dbReference type="Gene3D" id="2.60.40.1220">
    <property type="match status" value="1"/>
</dbReference>
<feature type="signal peptide" evidence="6">
    <location>
        <begin position="1"/>
        <end position="27"/>
    </location>
</feature>
<dbReference type="InterPro" id="IPR014755">
    <property type="entry name" value="Cu-Rt/internalin_Ig-like"/>
</dbReference>
<comment type="subcellular location">
    <subcellularLocation>
        <location evidence="1">Cell envelope</location>
    </subcellularLocation>
</comment>
<feature type="transmembrane region" description="Helical" evidence="5">
    <location>
        <begin position="143"/>
        <end position="162"/>
    </location>
</feature>
<feature type="transmembrane region" description="Helical" evidence="5">
    <location>
        <begin position="183"/>
        <end position="199"/>
    </location>
</feature>
<dbReference type="Proteomes" id="UP001256827">
    <property type="component" value="Chromosome"/>
</dbReference>
<reference evidence="8 9" key="1">
    <citation type="submission" date="2023-09" db="EMBL/GenBank/DDBJ databases">
        <title>Complete Genome and Methylome dissection of Bacillus brevis NEB573 original source of BbsI restriction endonuclease.</title>
        <authorList>
            <person name="Fomenkov A."/>
            <person name="Roberts R.D."/>
        </authorList>
    </citation>
    <scope>NUCLEOTIDE SEQUENCE [LARGE SCALE GENOMIC DNA]</scope>
    <source>
        <strain evidence="8 9">NEB573</strain>
    </source>
</reference>
<keyword evidence="3 6" id="KW-0732">Signal</keyword>
<protein>
    <submittedName>
        <fullName evidence="8">Copper resistance protein CopC</fullName>
    </submittedName>
</protein>
<evidence type="ECO:0000256" key="2">
    <source>
        <dbReference type="ARBA" id="ARBA00022723"/>
    </source>
</evidence>
<feature type="transmembrane region" description="Helical" evidence="5">
    <location>
        <begin position="280"/>
        <end position="300"/>
    </location>
</feature>
<keyword evidence="2" id="KW-0479">Metal-binding</keyword>
<feature type="transmembrane region" description="Helical" evidence="5">
    <location>
        <begin position="219"/>
        <end position="241"/>
    </location>
</feature>
<dbReference type="EMBL" id="CP134050">
    <property type="protein sequence ID" value="WNC13522.1"/>
    <property type="molecule type" value="Genomic_DNA"/>
</dbReference>
<evidence type="ECO:0000256" key="1">
    <source>
        <dbReference type="ARBA" id="ARBA00004196"/>
    </source>
</evidence>
<accession>A0ABY9T0A9</accession>
<name>A0ABY9T0A9_BREBE</name>
<feature type="transmembrane region" description="Helical" evidence="5">
    <location>
        <begin position="347"/>
        <end position="368"/>
    </location>
</feature>
<proteinExistence type="predicted"/>
<feature type="transmembrane region" description="Helical" evidence="5">
    <location>
        <begin position="312"/>
        <end position="335"/>
    </location>
</feature>
<organism evidence="8 9">
    <name type="scientific">Brevibacillus brevis</name>
    <name type="common">Bacillus brevis</name>
    <dbReference type="NCBI Taxonomy" id="1393"/>
    <lineage>
        <taxon>Bacteria</taxon>
        <taxon>Bacillati</taxon>
        <taxon>Bacillota</taxon>
        <taxon>Bacilli</taxon>
        <taxon>Bacillales</taxon>
        <taxon>Paenibacillaceae</taxon>
        <taxon>Brevibacillus</taxon>
    </lineage>
</organism>
<feature type="transmembrane region" description="Helical" evidence="5">
    <location>
        <begin position="248"/>
        <end position="268"/>
    </location>
</feature>
<dbReference type="PANTHER" id="PTHR34820">
    <property type="entry name" value="INNER MEMBRANE PROTEIN YEBZ"/>
    <property type="match status" value="1"/>
</dbReference>
<dbReference type="InterPro" id="IPR014756">
    <property type="entry name" value="Ig_E-set"/>
</dbReference>
<evidence type="ECO:0000256" key="4">
    <source>
        <dbReference type="ARBA" id="ARBA00023008"/>
    </source>
</evidence>